<dbReference type="PANTHER" id="PTHR43393:SF3">
    <property type="entry name" value="LYSINE DECARBOXYLASE-LIKE PROTEIN"/>
    <property type="match status" value="1"/>
</dbReference>
<dbReference type="InterPro" id="IPR005268">
    <property type="entry name" value="CHP00725"/>
</dbReference>
<proteinExistence type="predicted"/>
<reference evidence="1 2" key="1">
    <citation type="submission" date="2024-09" db="EMBL/GenBank/DDBJ databases">
        <authorList>
            <person name="Sun Q."/>
            <person name="Mori K."/>
        </authorList>
    </citation>
    <scope>NUCLEOTIDE SEQUENCE [LARGE SCALE GENOMIC DNA]</scope>
    <source>
        <strain evidence="1 2">TBRC 2205</strain>
    </source>
</reference>
<comment type="caution">
    <text evidence="1">The sequence shown here is derived from an EMBL/GenBank/DDBJ whole genome shotgun (WGS) entry which is preliminary data.</text>
</comment>
<keyword evidence="2" id="KW-1185">Reference proteome</keyword>
<gene>
    <name evidence="1" type="ORF">ACFFHU_23640</name>
</gene>
<dbReference type="InterPro" id="IPR052341">
    <property type="entry name" value="LOG_family_nucleotidases"/>
</dbReference>
<dbReference type="InterPro" id="IPR041164">
    <property type="entry name" value="LDcluster4"/>
</dbReference>
<dbReference type="RefSeq" id="WP_377342350.1">
    <property type="nucleotide sequence ID" value="NZ_JBHLUE010000019.1"/>
</dbReference>
<dbReference type="SUPFAM" id="SSF102405">
    <property type="entry name" value="MCP/YpsA-like"/>
    <property type="match status" value="1"/>
</dbReference>
<evidence type="ECO:0000313" key="1">
    <source>
        <dbReference type="EMBL" id="MFC0567120.1"/>
    </source>
</evidence>
<name>A0ABV6P261_9ACTN</name>
<dbReference type="Proteomes" id="UP001589894">
    <property type="component" value="Unassembled WGS sequence"/>
</dbReference>
<accession>A0ABV6P261</accession>
<protein>
    <submittedName>
        <fullName evidence="1">TIGR00725 family protein</fullName>
    </submittedName>
</protein>
<dbReference type="PANTHER" id="PTHR43393">
    <property type="entry name" value="CYTOKININ RIBOSIDE 5'-MONOPHOSPHATE PHOSPHORIBOHYDROLASE"/>
    <property type="match status" value="1"/>
</dbReference>
<dbReference type="Gene3D" id="3.40.50.450">
    <property type="match status" value="1"/>
</dbReference>
<organism evidence="1 2">
    <name type="scientific">Plantactinospora siamensis</name>
    <dbReference type="NCBI Taxonomy" id="555372"/>
    <lineage>
        <taxon>Bacteria</taxon>
        <taxon>Bacillati</taxon>
        <taxon>Actinomycetota</taxon>
        <taxon>Actinomycetes</taxon>
        <taxon>Micromonosporales</taxon>
        <taxon>Micromonosporaceae</taxon>
        <taxon>Plantactinospora</taxon>
    </lineage>
</organism>
<evidence type="ECO:0000313" key="2">
    <source>
        <dbReference type="Proteomes" id="UP001589894"/>
    </source>
</evidence>
<dbReference type="Pfam" id="PF18306">
    <property type="entry name" value="LDcluster4"/>
    <property type="match status" value="1"/>
</dbReference>
<dbReference type="NCBIfam" id="TIGR00725">
    <property type="entry name" value="TIGR00725 family protein"/>
    <property type="match status" value="1"/>
</dbReference>
<dbReference type="EMBL" id="JBHLUE010000019">
    <property type="protein sequence ID" value="MFC0567120.1"/>
    <property type="molecule type" value="Genomic_DNA"/>
</dbReference>
<sequence length="163" mass="16090">MTDGRRRQIAVCGPAECAEREARYATEVGRLLAEAGAVVVCGGGGGVMAAVAAGARSAGGLVLGVLPEADRRAAGPDLSAALATGMGQARNVIVAASGDAVIVIGGSWGTLSELAHAYRLGVPVVCLGGWGIVDSAGRPVDLTIAPDPAAAVRLALELASHRA</sequence>